<sequence length="114" mass="12635">MDYMLLLYAPETDEAGERERWGEMPLWLEVTESLRAAGVLIANGPLSPPRSATTLRVRGGAVELTDGPFAETREHLAGYYLLRCADLDEALRHAARLPMARYGAIEVRPIAEVP</sequence>
<name>A0ABP8DJT6_9ACTN</name>
<feature type="domain" description="YCII-related" evidence="2">
    <location>
        <begin position="1"/>
        <end position="112"/>
    </location>
</feature>
<proteinExistence type="inferred from homology"/>
<dbReference type="Proteomes" id="UP001500620">
    <property type="component" value="Unassembled WGS sequence"/>
</dbReference>
<dbReference type="InterPro" id="IPR005545">
    <property type="entry name" value="YCII"/>
</dbReference>
<reference evidence="4" key="1">
    <citation type="journal article" date="2019" name="Int. J. Syst. Evol. Microbiol.">
        <title>The Global Catalogue of Microorganisms (GCM) 10K type strain sequencing project: providing services to taxonomists for standard genome sequencing and annotation.</title>
        <authorList>
            <consortium name="The Broad Institute Genomics Platform"/>
            <consortium name="The Broad Institute Genome Sequencing Center for Infectious Disease"/>
            <person name="Wu L."/>
            <person name="Ma J."/>
        </authorList>
    </citation>
    <scope>NUCLEOTIDE SEQUENCE [LARGE SCALE GENOMIC DNA]</scope>
    <source>
        <strain evidence="4">JCM 17441</strain>
    </source>
</reference>
<evidence type="ECO:0000256" key="1">
    <source>
        <dbReference type="ARBA" id="ARBA00007689"/>
    </source>
</evidence>
<keyword evidence="4" id="KW-1185">Reference proteome</keyword>
<evidence type="ECO:0000259" key="2">
    <source>
        <dbReference type="Pfam" id="PF03795"/>
    </source>
</evidence>
<evidence type="ECO:0000313" key="3">
    <source>
        <dbReference type="EMBL" id="GAA4257473.1"/>
    </source>
</evidence>
<comment type="caution">
    <text evidence="3">The sequence shown here is derived from an EMBL/GenBank/DDBJ whole genome shotgun (WGS) entry which is preliminary data.</text>
</comment>
<gene>
    <name evidence="3" type="ORF">GCM10022255_074360</name>
</gene>
<dbReference type="PANTHER" id="PTHR35174">
    <property type="entry name" value="BLL7171 PROTEIN-RELATED"/>
    <property type="match status" value="1"/>
</dbReference>
<organism evidence="3 4">
    <name type="scientific">Dactylosporangium darangshiense</name>
    <dbReference type="NCBI Taxonomy" id="579108"/>
    <lineage>
        <taxon>Bacteria</taxon>
        <taxon>Bacillati</taxon>
        <taxon>Actinomycetota</taxon>
        <taxon>Actinomycetes</taxon>
        <taxon>Micromonosporales</taxon>
        <taxon>Micromonosporaceae</taxon>
        <taxon>Dactylosporangium</taxon>
    </lineage>
</organism>
<dbReference type="Gene3D" id="3.30.70.1060">
    <property type="entry name" value="Dimeric alpha+beta barrel"/>
    <property type="match status" value="1"/>
</dbReference>
<dbReference type="InterPro" id="IPR011008">
    <property type="entry name" value="Dimeric_a/b-barrel"/>
</dbReference>
<dbReference type="SUPFAM" id="SSF54909">
    <property type="entry name" value="Dimeric alpha+beta barrel"/>
    <property type="match status" value="1"/>
</dbReference>
<accession>A0ABP8DJT6</accession>
<evidence type="ECO:0000313" key="4">
    <source>
        <dbReference type="Proteomes" id="UP001500620"/>
    </source>
</evidence>
<protein>
    <submittedName>
        <fullName evidence="3">YciI family protein</fullName>
    </submittedName>
</protein>
<dbReference type="EMBL" id="BAABAT010000027">
    <property type="protein sequence ID" value="GAA4257473.1"/>
    <property type="molecule type" value="Genomic_DNA"/>
</dbReference>
<dbReference type="PANTHER" id="PTHR35174:SF3">
    <property type="entry name" value="BLL7171 PROTEIN"/>
    <property type="match status" value="1"/>
</dbReference>
<dbReference type="Pfam" id="PF03795">
    <property type="entry name" value="YCII"/>
    <property type="match status" value="1"/>
</dbReference>
<dbReference type="RefSeq" id="WP_345134435.1">
    <property type="nucleotide sequence ID" value="NZ_BAABAT010000027.1"/>
</dbReference>
<comment type="similarity">
    <text evidence="1">Belongs to the YciI family.</text>
</comment>